<evidence type="ECO:0000313" key="3">
    <source>
        <dbReference type="EMBL" id="QZA77456.1"/>
    </source>
</evidence>
<accession>A0ABX8Z4G3</accession>
<keyword evidence="4" id="KW-1185">Reference proteome</keyword>
<reference evidence="3 4" key="1">
    <citation type="submission" date="2021-08" db="EMBL/GenBank/DDBJ databases">
        <title>complete genome sequencing of Deefgea sp. D25.</title>
        <authorList>
            <person name="Bae J.-W."/>
            <person name="Gim D.-H."/>
        </authorList>
    </citation>
    <scope>NUCLEOTIDE SEQUENCE [LARGE SCALE GENOMIC DNA]</scope>
    <source>
        <strain evidence="3 4">D25</strain>
    </source>
</reference>
<organism evidence="3 4">
    <name type="scientific">Deefgea tanakiae</name>
    <dbReference type="NCBI Taxonomy" id="2865840"/>
    <lineage>
        <taxon>Bacteria</taxon>
        <taxon>Pseudomonadati</taxon>
        <taxon>Pseudomonadota</taxon>
        <taxon>Betaproteobacteria</taxon>
        <taxon>Neisseriales</taxon>
        <taxon>Chitinibacteraceae</taxon>
        <taxon>Deefgea</taxon>
    </lineage>
</organism>
<name>A0ABX8Z4G3_9NEIS</name>
<dbReference type="PANTHER" id="PTHR35936:SF19">
    <property type="entry name" value="AMINO-ACID-BINDING PROTEIN YXEM-RELATED"/>
    <property type="match status" value="1"/>
</dbReference>
<evidence type="ECO:0000313" key="4">
    <source>
        <dbReference type="Proteomes" id="UP000825679"/>
    </source>
</evidence>
<dbReference type="RefSeq" id="WP_221005837.1">
    <property type="nucleotide sequence ID" value="NZ_CP081150.1"/>
</dbReference>
<evidence type="ECO:0000256" key="1">
    <source>
        <dbReference type="ARBA" id="ARBA00022729"/>
    </source>
</evidence>
<keyword evidence="1" id="KW-0732">Signal</keyword>
<dbReference type="InterPro" id="IPR001638">
    <property type="entry name" value="Solute-binding_3/MltF_N"/>
</dbReference>
<gene>
    <name evidence="3" type="ORF">K4H28_14400</name>
</gene>
<sequence>MMRPILSTLNVDVMKKWIIIALAAAAIPAWYFGVAKKTPTELTVASTAAEPQTTLRIALEGKYPPFEYLNKDNQLVGFNIDLANALCREMAVKCSINRYEWDDLIPAVQNDQADAIISTMSITDEREKLVQFTQPYARVPAAYLASKKEQFLFPVVTQDRVEGKTIGVVEKTTFDDYLKTEFASKVTIKRYADAEAMLAGLQSNEINFAFGDSAVFGEFLRNPNNSEQYNYVGNIIKSDPRLGRGEAIAVAKDDTVMQAKFNLALDKLIKSGEYKEMQYKYFTLQIM</sequence>
<dbReference type="Pfam" id="PF00497">
    <property type="entry name" value="SBP_bac_3"/>
    <property type="match status" value="1"/>
</dbReference>
<protein>
    <submittedName>
        <fullName evidence="3">Transporter substrate-binding domain-containing protein</fullName>
    </submittedName>
</protein>
<proteinExistence type="predicted"/>
<evidence type="ECO:0000259" key="2">
    <source>
        <dbReference type="SMART" id="SM00062"/>
    </source>
</evidence>
<dbReference type="Proteomes" id="UP000825679">
    <property type="component" value="Chromosome"/>
</dbReference>
<dbReference type="PANTHER" id="PTHR35936">
    <property type="entry name" value="MEMBRANE-BOUND LYTIC MUREIN TRANSGLYCOSYLASE F"/>
    <property type="match status" value="1"/>
</dbReference>
<dbReference type="EMBL" id="CP081150">
    <property type="protein sequence ID" value="QZA77456.1"/>
    <property type="molecule type" value="Genomic_DNA"/>
</dbReference>
<dbReference type="Gene3D" id="3.40.190.10">
    <property type="entry name" value="Periplasmic binding protein-like II"/>
    <property type="match status" value="2"/>
</dbReference>
<dbReference type="SMART" id="SM00062">
    <property type="entry name" value="PBPb"/>
    <property type="match status" value="1"/>
</dbReference>
<feature type="domain" description="Solute-binding protein family 3/N-terminal" evidence="2">
    <location>
        <begin position="54"/>
        <end position="285"/>
    </location>
</feature>
<dbReference type="SUPFAM" id="SSF53850">
    <property type="entry name" value="Periplasmic binding protein-like II"/>
    <property type="match status" value="1"/>
</dbReference>